<accession>A0A3N4G539</accession>
<keyword evidence="4 5" id="KW-0472">Membrane</keyword>
<dbReference type="SUPFAM" id="SSF50494">
    <property type="entry name" value="Trypsin-like serine proteases"/>
    <property type="match status" value="1"/>
</dbReference>
<evidence type="ECO:0000256" key="5">
    <source>
        <dbReference type="SAM" id="Phobius"/>
    </source>
</evidence>
<gene>
    <name evidence="6" type="ORF">EF294_18455</name>
</gene>
<dbReference type="PRINTS" id="PR00834">
    <property type="entry name" value="PROTEASES2C"/>
</dbReference>
<comment type="subcellular location">
    <subcellularLocation>
        <location evidence="1">Membrane</location>
        <topology evidence="1">Multi-pass membrane protein</topology>
    </subcellularLocation>
</comment>
<dbReference type="InterPro" id="IPR009003">
    <property type="entry name" value="Peptidase_S1_PA"/>
</dbReference>
<dbReference type="Pfam" id="PF13365">
    <property type="entry name" value="Trypsin_2"/>
    <property type="match status" value="1"/>
</dbReference>
<dbReference type="InterPro" id="IPR047680">
    <property type="entry name" value="MarP-like"/>
</dbReference>
<feature type="transmembrane region" description="Helical" evidence="5">
    <location>
        <begin position="30"/>
        <end position="52"/>
    </location>
</feature>
<evidence type="ECO:0000313" key="7">
    <source>
        <dbReference type="Proteomes" id="UP000267536"/>
    </source>
</evidence>
<keyword evidence="3 5" id="KW-1133">Transmembrane helix</keyword>
<dbReference type="GO" id="GO:0004252">
    <property type="term" value="F:serine-type endopeptidase activity"/>
    <property type="evidence" value="ECO:0007669"/>
    <property type="project" value="InterPro"/>
</dbReference>
<keyword evidence="6" id="KW-0645">Protease</keyword>
<comment type="caution">
    <text evidence="6">The sequence shown here is derived from an EMBL/GenBank/DDBJ whole genome shotgun (WGS) entry which is preliminary data.</text>
</comment>
<dbReference type="InterPro" id="IPR001940">
    <property type="entry name" value="Peptidase_S1C"/>
</dbReference>
<dbReference type="RefSeq" id="WP_123932385.1">
    <property type="nucleotide sequence ID" value="NZ_JBPSDP010000017.1"/>
</dbReference>
<evidence type="ECO:0000256" key="4">
    <source>
        <dbReference type="ARBA" id="ARBA00023136"/>
    </source>
</evidence>
<organism evidence="6 7">
    <name type="scientific">Gordonia oryzae</name>
    <dbReference type="NCBI Taxonomy" id="2487349"/>
    <lineage>
        <taxon>Bacteria</taxon>
        <taxon>Bacillati</taxon>
        <taxon>Actinomycetota</taxon>
        <taxon>Actinomycetes</taxon>
        <taxon>Mycobacteriales</taxon>
        <taxon>Gordoniaceae</taxon>
        <taxon>Gordonia</taxon>
    </lineage>
</organism>
<dbReference type="PANTHER" id="PTHR43019:SF23">
    <property type="entry name" value="PROTEASE DO-LIKE 5, CHLOROPLASTIC"/>
    <property type="match status" value="1"/>
</dbReference>
<feature type="transmembrane region" description="Helical" evidence="5">
    <location>
        <begin position="105"/>
        <end position="124"/>
    </location>
</feature>
<dbReference type="Gene3D" id="2.40.10.10">
    <property type="entry name" value="Trypsin-like serine proteases"/>
    <property type="match status" value="2"/>
</dbReference>
<dbReference type="Pfam" id="PF02674">
    <property type="entry name" value="Colicin_V"/>
    <property type="match status" value="1"/>
</dbReference>
<evidence type="ECO:0000313" key="6">
    <source>
        <dbReference type="EMBL" id="RPA57495.1"/>
    </source>
</evidence>
<dbReference type="OrthoDB" id="9766361at2"/>
<dbReference type="NCBIfam" id="NF033740">
    <property type="entry name" value="MarP_fam_protase"/>
    <property type="match status" value="1"/>
</dbReference>
<keyword evidence="6" id="KW-0378">Hydrolase</keyword>
<dbReference type="EMBL" id="RKMH01000016">
    <property type="protein sequence ID" value="RPA57495.1"/>
    <property type="molecule type" value="Genomic_DNA"/>
</dbReference>
<dbReference type="GO" id="GO:0009403">
    <property type="term" value="P:toxin biosynthetic process"/>
    <property type="evidence" value="ECO:0007669"/>
    <property type="project" value="InterPro"/>
</dbReference>
<keyword evidence="2 5" id="KW-0812">Transmembrane</keyword>
<feature type="transmembrane region" description="Helical" evidence="5">
    <location>
        <begin position="64"/>
        <end position="84"/>
    </location>
</feature>
<evidence type="ECO:0000256" key="2">
    <source>
        <dbReference type="ARBA" id="ARBA00022692"/>
    </source>
</evidence>
<dbReference type="PANTHER" id="PTHR43019">
    <property type="entry name" value="SERINE ENDOPROTEASE DEGS"/>
    <property type="match status" value="1"/>
</dbReference>
<dbReference type="GO" id="GO:0006508">
    <property type="term" value="P:proteolysis"/>
    <property type="evidence" value="ECO:0007669"/>
    <property type="project" value="UniProtKB-KW"/>
</dbReference>
<feature type="transmembrane region" description="Helical" evidence="5">
    <location>
        <begin position="6"/>
        <end position="23"/>
    </location>
</feature>
<keyword evidence="7" id="KW-1185">Reference proteome</keyword>
<protein>
    <submittedName>
        <fullName evidence="6">Serine protease</fullName>
    </submittedName>
</protein>
<dbReference type="Proteomes" id="UP000267536">
    <property type="component" value="Unassembled WGS sequence"/>
</dbReference>
<name>A0A3N4G539_9ACTN</name>
<reference evidence="6 7" key="1">
    <citation type="submission" date="2018-11" db="EMBL/GenBank/DDBJ databases">
        <title>Draft genome sequence of Gordonia sp. RS15-1S isolated from rice stems.</title>
        <authorList>
            <person name="Muangham S."/>
        </authorList>
    </citation>
    <scope>NUCLEOTIDE SEQUENCE [LARGE SCALE GENOMIC DNA]</scope>
    <source>
        <strain evidence="6 7">RS15-1S</strain>
    </source>
</reference>
<dbReference type="InterPro" id="IPR043504">
    <property type="entry name" value="Peptidase_S1_PA_chymotrypsin"/>
</dbReference>
<evidence type="ECO:0000256" key="3">
    <source>
        <dbReference type="ARBA" id="ARBA00022989"/>
    </source>
</evidence>
<dbReference type="InterPro" id="IPR003825">
    <property type="entry name" value="Colicin-V_CvpA"/>
</dbReference>
<dbReference type="GO" id="GO:0016020">
    <property type="term" value="C:membrane"/>
    <property type="evidence" value="ECO:0007669"/>
    <property type="project" value="UniProtKB-SubCell"/>
</dbReference>
<proteinExistence type="predicted"/>
<sequence length="397" mass="40979">MSGSTWVDIIVVAIALIAAISGFRQGAVASALAVLGVLLGAFAGILLVPHVISRIDDPTMQLVAAVGVLVALVVIGEIAGMILGHAARGGIRSPELRAIDSGVGLVLQALAALVAMWLIGTLLASSHSQALTKAIDGSKVLGAVDDAAPGWLAAKPVDEFRRLLEDSKLDGVIPTARAGQVAPPDAALLRLPVVAQTKPSVVKIEGEAPNCQQALEGSGFVVGPDLIMTNAHVVAGTSTLQAQQSDGTSYDADVVLFDSVNDVAILRVDGIDARPLRFASGTASTGDDAIVLGYPQAGPFQATAVRVRDMRELPTANIYRNRQVTREVYTVRGVIRQGNSGGPMLNSAGEVLGVVFATSENAADETGYVLTAALVQQDLARAQGRYGRVSTGACVRE</sequence>
<evidence type="ECO:0000256" key="1">
    <source>
        <dbReference type="ARBA" id="ARBA00004141"/>
    </source>
</evidence>
<dbReference type="AlphaFoldDB" id="A0A3N4G539"/>